<dbReference type="InterPro" id="IPR031756">
    <property type="entry name" value="BGBP_N"/>
</dbReference>
<dbReference type="InterPro" id="IPR050546">
    <property type="entry name" value="Glycosyl_Hydrlase_16"/>
</dbReference>
<dbReference type="PANTHER" id="PTHR10963">
    <property type="entry name" value="GLYCOSYL HYDROLASE-RELATED"/>
    <property type="match status" value="1"/>
</dbReference>
<evidence type="ECO:0000256" key="3">
    <source>
        <dbReference type="ARBA" id="ARBA00022525"/>
    </source>
</evidence>
<evidence type="ECO:0000313" key="13">
    <source>
        <dbReference type="Proteomes" id="UP001431783"/>
    </source>
</evidence>
<reference evidence="12 13" key="1">
    <citation type="submission" date="2023-03" db="EMBL/GenBank/DDBJ databases">
        <title>Genome insight into feeding habits of ladybird beetles.</title>
        <authorList>
            <person name="Li H.-S."/>
            <person name="Huang Y.-H."/>
            <person name="Pang H."/>
        </authorList>
    </citation>
    <scope>NUCLEOTIDE SEQUENCE [LARGE SCALE GENOMIC DNA]</scope>
    <source>
        <strain evidence="12">SYSU_2023b</strain>
        <tissue evidence="12">Whole body</tissue>
    </source>
</reference>
<dbReference type="EMBL" id="JARQZJ010000131">
    <property type="protein sequence ID" value="KAK9891863.1"/>
    <property type="molecule type" value="Genomic_DNA"/>
</dbReference>
<dbReference type="SUPFAM" id="SSF49899">
    <property type="entry name" value="Concanavalin A-like lectins/glucanases"/>
    <property type="match status" value="2"/>
</dbReference>
<accession>A0AAW1V9L4</accession>
<dbReference type="PROSITE" id="PS51762">
    <property type="entry name" value="GH16_2"/>
    <property type="match status" value="1"/>
</dbReference>
<feature type="chain" id="PRO_5043732772" description="Beta-1,3-glucan-binding protein" evidence="9">
    <location>
        <begin position="21"/>
        <end position="413"/>
    </location>
</feature>
<dbReference type="GO" id="GO:0045088">
    <property type="term" value="P:regulation of innate immune response"/>
    <property type="evidence" value="ECO:0007669"/>
    <property type="project" value="UniProtKB-ARBA"/>
</dbReference>
<dbReference type="GO" id="GO:0045087">
    <property type="term" value="P:innate immune response"/>
    <property type="evidence" value="ECO:0007669"/>
    <property type="project" value="UniProtKB-KW"/>
</dbReference>
<feature type="signal peptide" evidence="9">
    <location>
        <begin position="1"/>
        <end position="20"/>
    </location>
</feature>
<dbReference type="GO" id="GO:0030246">
    <property type="term" value="F:carbohydrate binding"/>
    <property type="evidence" value="ECO:0007669"/>
    <property type="project" value="InterPro"/>
</dbReference>
<dbReference type="Gene3D" id="2.60.40.2140">
    <property type="entry name" value="Beta-1,3-glucan-recognition protein, N-terminal domain"/>
    <property type="match status" value="1"/>
</dbReference>
<comment type="subcellular location">
    <subcellularLocation>
        <location evidence="1">Secreted</location>
    </subcellularLocation>
</comment>
<dbReference type="FunFam" id="2.60.40.2140:FF:000001">
    <property type="entry name" value="Beta-1,3-glucan-binding protein"/>
    <property type="match status" value="1"/>
</dbReference>
<keyword evidence="7" id="KW-0325">Glycoprotein</keyword>
<comment type="caution">
    <text evidence="12">The sequence shown here is derived from an EMBL/GenBank/DDBJ whole genome shotgun (WGS) entry which is preliminary data.</text>
</comment>
<keyword evidence="4" id="KW-0399">Innate immunity</keyword>
<feature type="domain" description="CBM39" evidence="11">
    <location>
        <begin position="21"/>
        <end position="125"/>
    </location>
</feature>
<dbReference type="InterPro" id="IPR043030">
    <property type="entry name" value="BGBP_N_sf"/>
</dbReference>
<protein>
    <recommendedName>
        <fullName evidence="14">Beta-1,3-glucan-binding protein</fullName>
    </recommendedName>
</protein>
<sequence length="413" mass="46769">MLNKILILFCLLISVLNCEAFEVPDATLEVLRPRGFRLSIPDVEGIKLFAFHGKINEEMNGREAGFFSRDITKAKNGRWTFYDPNTELKIGDTLYFWTYVDYFDGRNKLGYPKDDQVIQVTEQHIVDKSGPTSTTGYYRPVTTTTQPTVNKPPKNCAPSITTYNGGNRSCKNQKIFSEVFSKPMKNSWTTEKRFAGEPDFEFVIYSDYPKILKLEGGHLSIKPILSDSLFGDRFVTSPEEYDFGPGCTGKQGTPECVQAAEAFLIKPPVLSAQISTKDSFSFKYGRIEFRAKLPKGDWLYPEKIALSVDGTIYGNVFPPEGGYAALESDLNLEGTDRWRYSTSDMAPFDKEMYITIGVGVGGWNFPDRKDGSKPWVNGEPKSQKNFYRAKSKWYPTWNNQSALVVDYLDIYAI</sequence>
<evidence type="ECO:0008006" key="14">
    <source>
        <dbReference type="Google" id="ProtNLM"/>
    </source>
</evidence>
<dbReference type="AlphaFoldDB" id="A0AAW1V9L4"/>
<feature type="compositionally biased region" description="Low complexity" evidence="8">
    <location>
        <begin position="132"/>
        <end position="145"/>
    </location>
</feature>
<evidence type="ECO:0000256" key="7">
    <source>
        <dbReference type="ARBA" id="ARBA00023180"/>
    </source>
</evidence>
<evidence type="ECO:0000313" key="12">
    <source>
        <dbReference type="EMBL" id="KAK9891863.1"/>
    </source>
</evidence>
<evidence type="ECO:0000259" key="10">
    <source>
        <dbReference type="PROSITE" id="PS51762"/>
    </source>
</evidence>
<evidence type="ECO:0000256" key="2">
    <source>
        <dbReference type="ARBA" id="ARBA00008781"/>
    </source>
</evidence>
<evidence type="ECO:0000256" key="9">
    <source>
        <dbReference type="SAM" id="SignalP"/>
    </source>
</evidence>
<evidence type="ECO:0000256" key="8">
    <source>
        <dbReference type="SAM" id="MobiDB-lite"/>
    </source>
</evidence>
<dbReference type="InterPro" id="IPR000757">
    <property type="entry name" value="Beta-glucanase-like"/>
</dbReference>
<organism evidence="12 13">
    <name type="scientific">Henosepilachna vigintioctopunctata</name>
    <dbReference type="NCBI Taxonomy" id="420089"/>
    <lineage>
        <taxon>Eukaryota</taxon>
        <taxon>Metazoa</taxon>
        <taxon>Ecdysozoa</taxon>
        <taxon>Arthropoda</taxon>
        <taxon>Hexapoda</taxon>
        <taxon>Insecta</taxon>
        <taxon>Pterygota</taxon>
        <taxon>Neoptera</taxon>
        <taxon>Endopterygota</taxon>
        <taxon>Coleoptera</taxon>
        <taxon>Polyphaga</taxon>
        <taxon>Cucujiformia</taxon>
        <taxon>Coccinelloidea</taxon>
        <taxon>Coccinellidae</taxon>
        <taxon>Epilachninae</taxon>
        <taxon>Epilachnini</taxon>
        <taxon>Henosepilachna</taxon>
    </lineage>
</organism>
<dbReference type="InterPro" id="IPR013320">
    <property type="entry name" value="ConA-like_dom_sf"/>
</dbReference>
<evidence type="ECO:0000256" key="1">
    <source>
        <dbReference type="ARBA" id="ARBA00004613"/>
    </source>
</evidence>
<dbReference type="Gene3D" id="2.60.120.200">
    <property type="match status" value="1"/>
</dbReference>
<dbReference type="GO" id="GO:0004553">
    <property type="term" value="F:hydrolase activity, hydrolyzing O-glycosyl compounds"/>
    <property type="evidence" value="ECO:0007669"/>
    <property type="project" value="InterPro"/>
</dbReference>
<feature type="region of interest" description="Disordered" evidence="8">
    <location>
        <begin position="129"/>
        <end position="153"/>
    </location>
</feature>
<dbReference type="GO" id="GO:0005975">
    <property type="term" value="P:carbohydrate metabolic process"/>
    <property type="evidence" value="ECO:0007669"/>
    <property type="project" value="InterPro"/>
</dbReference>
<feature type="domain" description="GH16" evidence="10">
    <location>
        <begin position="198"/>
        <end position="413"/>
    </location>
</feature>
<keyword evidence="6" id="KW-0391">Immunity</keyword>
<name>A0AAW1V9L4_9CUCU</name>
<dbReference type="PANTHER" id="PTHR10963:SF60">
    <property type="entry name" value="GRAM-NEGATIVE BACTERIA-BINDING PROTEIN 1-RELATED"/>
    <property type="match status" value="1"/>
</dbReference>
<evidence type="ECO:0000259" key="11">
    <source>
        <dbReference type="PROSITE" id="PS51969"/>
    </source>
</evidence>
<dbReference type="Proteomes" id="UP001431783">
    <property type="component" value="Unassembled WGS sequence"/>
</dbReference>
<keyword evidence="3" id="KW-0964">Secreted</keyword>
<dbReference type="GO" id="GO:0005576">
    <property type="term" value="C:extracellular region"/>
    <property type="evidence" value="ECO:0007669"/>
    <property type="project" value="UniProtKB-SubCell"/>
</dbReference>
<keyword evidence="5 9" id="KW-0732">Signal</keyword>
<dbReference type="PROSITE" id="PS51969">
    <property type="entry name" value="CBM39"/>
    <property type="match status" value="1"/>
</dbReference>
<evidence type="ECO:0000256" key="6">
    <source>
        <dbReference type="ARBA" id="ARBA00022859"/>
    </source>
</evidence>
<keyword evidence="13" id="KW-1185">Reference proteome</keyword>
<evidence type="ECO:0000256" key="5">
    <source>
        <dbReference type="ARBA" id="ARBA00022729"/>
    </source>
</evidence>
<gene>
    <name evidence="12" type="ORF">WA026_017351</name>
</gene>
<dbReference type="Pfam" id="PF15886">
    <property type="entry name" value="CBM39"/>
    <property type="match status" value="1"/>
</dbReference>
<proteinExistence type="inferred from homology"/>
<evidence type="ECO:0000256" key="4">
    <source>
        <dbReference type="ARBA" id="ARBA00022588"/>
    </source>
</evidence>
<comment type="similarity">
    <text evidence="2">Belongs to the insect beta-1,3-glucan binding protein family.</text>
</comment>